<dbReference type="PANTHER" id="PTHR42837">
    <property type="entry name" value="REGULATOR OF SIGMA-E PROTEASE RSEP"/>
    <property type="match status" value="1"/>
</dbReference>
<feature type="transmembrane region" description="Helical" evidence="11">
    <location>
        <begin position="20"/>
        <end position="41"/>
    </location>
</feature>
<keyword evidence="7" id="KW-0862">Zinc</keyword>
<dbReference type="PANTHER" id="PTHR42837:SF2">
    <property type="entry name" value="MEMBRANE METALLOPROTEASE ARASP2, CHLOROPLASTIC-RELATED"/>
    <property type="match status" value="1"/>
</dbReference>
<evidence type="ECO:0000313" key="14">
    <source>
        <dbReference type="Proteomes" id="UP000318704"/>
    </source>
</evidence>
<gene>
    <name evidence="13" type="ORF">V144x_11260</name>
</gene>
<dbReference type="Pfam" id="PF17820">
    <property type="entry name" value="PDZ_6"/>
    <property type="match status" value="2"/>
</dbReference>
<dbReference type="GO" id="GO:0016020">
    <property type="term" value="C:membrane"/>
    <property type="evidence" value="ECO:0007669"/>
    <property type="project" value="UniProtKB-SubCell"/>
</dbReference>
<organism evidence="13 14">
    <name type="scientific">Gimesia aquarii</name>
    <dbReference type="NCBI Taxonomy" id="2527964"/>
    <lineage>
        <taxon>Bacteria</taxon>
        <taxon>Pseudomonadati</taxon>
        <taxon>Planctomycetota</taxon>
        <taxon>Planctomycetia</taxon>
        <taxon>Planctomycetales</taxon>
        <taxon>Planctomycetaceae</taxon>
        <taxon>Gimesia</taxon>
    </lineage>
</organism>
<feature type="transmembrane region" description="Helical" evidence="11">
    <location>
        <begin position="645"/>
        <end position="667"/>
    </location>
</feature>
<keyword evidence="4 13" id="KW-0645">Protease</keyword>
<dbReference type="Pfam" id="PF02163">
    <property type="entry name" value="Peptidase_M50"/>
    <property type="match status" value="1"/>
</dbReference>
<feature type="transmembrane region" description="Helical" evidence="11">
    <location>
        <begin position="601"/>
        <end position="624"/>
    </location>
</feature>
<evidence type="ECO:0000256" key="10">
    <source>
        <dbReference type="ARBA" id="ARBA00023136"/>
    </source>
</evidence>
<name>A0A517VRX1_9PLAN</name>
<accession>A0A517VRX1</accession>
<dbReference type="GO" id="GO:0004222">
    <property type="term" value="F:metalloendopeptidase activity"/>
    <property type="evidence" value="ECO:0007669"/>
    <property type="project" value="InterPro"/>
</dbReference>
<keyword evidence="9 13" id="KW-0482">Metalloprotease</keyword>
<evidence type="ECO:0000256" key="9">
    <source>
        <dbReference type="ARBA" id="ARBA00023049"/>
    </source>
</evidence>
<protein>
    <submittedName>
        <fullName evidence="13">Zinc metalloprotease</fullName>
        <ecNumber evidence="13">3.4.24.-</ecNumber>
    </submittedName>
</protein>
<dbReference type="KEGG" id="gaw:V144x_11260"/>
<dbReference type="Gene3D" id="2.30.42.10">
    <property type="match status" value="4"/>
</dbReference>
<dbReference type="InterPro" id="IPR041489">
    <property type="entry name" value="PDZ_6"/>
</dbReference>
<dbReference type="EMBL" id="CP037920">
    <property type="protein sequence ID" value="QDT95679.1"/>
    <property type="molecule type" value="Genomic_DNA"/>
</dbReference>
<comment type="subcellular location">
    <subcellularLocation>
        <location evidence="2">Membrane</location>
        <topology evidence="2">Multi-pass membrane protein</topology>
    </subcellularLocation>
</comment>
<comment type="cofactor">
    <cofactor evidence="1">
        <name>Zn(2+)</name>
        <dbReference type="ChEBI" id="CHEBI:29105"/>
    </cofactor>
</comment>
<dbReference type="CDD" id="cd06163">
    <property type="entry name" value="S2P-M50_PDZ_RseP-like"/>
    <property type="match status" value="2"/>
</dbReference>
<dbReference type="Proteomes" id="UP000318704">
    <property type="component" value="Chromosome"/>
</dbReference>
<dbReference type="EC" id="3.4.24.-" evidence="13"/>
<dbReference type="PROSITE" id="PS50106">
    <property type="entry name" value="PDZ"/>
    <property type="match status" value="1"/>
</dbReference>
<evidence type="ECO:0000256" key="3">
    <source>
        <dbReference type="ARBA" id="ARBA00007931"/>
    </source>
</evidence>
<feature type="domain" description="PDZ" evidence="12">
    <location>
        <begin position="300"/>
        <end position="350"/>
    </location>
</feature>
<evidence type="ECO:0000313" key="13">
    <source>
        <dbReference type="EMBL" id="QDT95679.1"/>
    </source>
</evidence>
<evidence type="ECO:0000256" key="2">
    <source>
        <dbReference type="ARBA" id="ARBA00004141"/>
    </source>
</evidence>
<dbReference type="InterPro" id="IPR001478">
    <property type="entry name" value="PDZ"/>
</dbReference>
<dbReference type="InterPro" id="IPR008915">
    <property type="entry name" value="Peptidase_M50"/>
</dbReference>
<dbReference type="InterPro" id="IPR036034">
    <property type="entry name" value="PDZ_sf"/>
</dbReference>
<proteinExistence type="inferred from homology"/>
<reference evidence="13 14" key="1">
    <citation type="submission" date="2019-03" db="EMBL/GenBank/DDBJ databases">
        <title>Deep-cultivation of Planctomycetes and their phenomic and genomic characterization uncovers novel biology.</title>
        <authorList>
            <person name="Wiegand S."/>
            <person name="Jogler M."/>
            <person name="Boedeker C."/>
            <person name="Pinto D."/>
            <person name="Vollmers J."/>
            <person name="Rivas-Marin E."/>
            <person name="Kohn T."/>
            <person name="Peeters S.H."/>
            <person name="Heuer A."/>
            <person name="Rast P."/>
            <person name="Oberbeckmann S."/>
            <person name="Bunk B."/>
            <person name="Jeske O."/>
            <person name="Meyerdierks A."/>
            <person name="Storesund J.E."/>
            <person name="Kallscheuer N."/>
            <person name="Luecker S."/>
            <person name="Lage O.M."/>
            <person name="Pohl T."/>
            <person name="Merkel B.J."/>
            <person name="Hornburger P."/>
            <person name="Mueller R.-W."/>
            <person name="Bruemmer F."/>
            <person name="Labrenz M."/>
            <person name="Spormann A.M."/>
            <person name="Op den Camp H."/>
            <person name="Overmann J."/>
            <person name="Amann R."/>
            <person name="Jetten M.S.M."/>
            <person name="Mascher T."/>
            <person name="Medema M.H."/>
            <person name="Devos D.P."/>
            <person name="Kaster A.-K."/>
            <person name="Ovreas L."/>
            <person name="Rohde M."/>
            <person name="Galperin M.Y."/>
            <person name="Jogler C."/>
        </authorList>
    </citation>
    <scope>NUCLEOTIDE SEQUENCE [LARGE SCALE GENOMIC DNA]</scope>
    <source>
        <strain evidence="13 14">V144</strain>
    </source>
</reference>
<keyword evidence="6 13" id="KW-0378">Hydrolase</keyword>
<evidence type="ECO:0000256" key="11">
    <source>
        <dbReference type="SAM" id="Phobius"/>
    </source>
</evidence>
<evidence type="ECO:0000256" key="1">
    <source>
        <dbReference type="ARBA" id="ARBA00001947"/>
    </source>
</evidence>
<sequence length="675" mass="73833">MEVELSSLLLGTFTSKIINIAMVALGLGLVIFFHELGHFAVAKWCNVKVERFSIGFGPIIYSFKYGETEYALSIIPFGGYVKMLGQDDVDPSQLTSEEIALDPRSYSAKPVYQRMGIISAGVIMNIVTGMLFFAFAFRMGVESMPSVIGAAIPGMPAWESGIQPGDVIEEIDGKKTSSYMDIIRSSAFSDGDITMAGTHLDGQKFDIKITPDQTGTRPQIGTIPSNSLRIPVFQDPAQNVASKGTAAAKAEPGFLGGDTFKTIDGKAIKNYAEIQRTFAAKSNQTLKIGVNRKGTPPTEIVEISVGNNPFRTLGLQMDIGPIESIQQGSPAERAGLKVGDKITHIDNQDVGQALNPLKLPNYFSGKVGETIPIVVKRQEAGSDPTEVNLNVVPIDNPAWLEHPYKTDTPLAVGSIGIAFHVIPTVLKVEEGSPAAKAGIKVNERIKKIKIMLPGKDTAADWNNIPEVTYEFDDKDKKMNWASAFWEMQVRPGWPVELTVSNKRQLREVKMTPWVNPNQEKGEQWSLPVRGIRLELLRETQKADSMGQALGMGVRYTSNSAKDIYLTLKSLFTGRVSPLELSGPVTIATVAYEVAHQGYSELLLFLGFLSVNLAVLNFLPIPVLDGGHMVFLCWEGITRKRPNEKVLAAATYVGMIFVLGLMLFVLYLDIFLRALS</sequence>
<evidence type="ECO:0000256" key="6">
    <source>
        <dbReference type="ARBA" id="ARBA00022801"/>
    </source>
</evidence>
<dbReference type="SUPFAM" id="SSF50156">
    <property type="entry name" value="PDZ domain-like"/>
    <property type="match status" value="3"/>
</dbReference>
<dbReference type="InterPro" id="IPR004387">
    <property type="entry name" value="Pept_M50_Zn"/>
</dbReference>
<evidence type="ECO:0000256" key="5">
    <source>
        <dbReference type="ARBA" id="ARBA00022692"/>
    </source>
</evidence>
<feature type="transmembrane region" description="Helical" evidence="11">
    <location>
        <begin position="115"/>
        <end position="137"/>
    </location>
</feature>
<dbReference type="NCBIfam" id="TIGR00054">
    <property type="entry name" value="RIP metalloprotease RseP"/>
    <property type="match status" value="1"/>
</dbReference>
<keyword evidence="10 11" id="KW-0472">Membrane</keyword>
<dbReference type="AlphaFoldDB" id="A0A517VRX1"/>
<dbReference type="SMART" id="SM00228">
    <property type="entry name" value="PDZ"/>
    <property type="match status" value="3"/>
</dbReference>
<keyword evidence="8 11" id="KW-1133">Transmembrane helix</keyword>
<dbReference type="GO" id="GO:0006508">
    <property type="term" value="P:proteolysis"/>
    <property type="evidence" value="ECO:0007669"/>
    <property type="project" value="UniProtKB-KW"/>
</dbReference>
<evidence type="ECO:0000256" key="8">
    <source>
        <dbReference type="ARBA" id="ARBA00022989"/>
    </source>
</evidence>
<evidence type="ECO:0000256" key="7">
    <source>
        <dbReference type="ARBA" id="ARBA00022833"/>
    </source>
</evidence>
<keyword evidence="5 11" id="KW-0812">Transmembrane</keyword>
<evidence type="ECO:0000259" key="12">
    <source>
        <dbReference type="PROSITE" id="PS50106"/>
    </source>
</evidence>
<dbReference type="RefSeq" id="WP_144982518.1">
    <property type="nucleotide sequence ID" value="NZ_CP037920.1"/>
</dbReference>
<evidence type="ECO:0000256" key="4">
    <source>
        <dbReference type="ARBA" id="ARBA00022670"/>
    </source>
</evidence>
<comment type="similarity">
    <text evidence="3">Belongs to the peptidase M50B family.</text>
</comment>